<dbReference type="InterPro" id="IPR019931">
    <property type="entry name" value="LPXTG_anchor"/>
</dbReference>
<evidence type="ECO:0000256" key="3">
    <source>
        <dbReference type="ARBA" id="ARBA00022729"/>
    </source>
</evidence>
<dbReference type="PANTHER" id="PTHR43143">
    <property type="entry name" value="METALLOPHOSPHOESTERASE, CALCINEURIN SUPERFAMILY"/>
    <property type="match status" value="1"/>
</dbReference>
<dbReference type="EMBL" id="JBHTEF010000001">
    <property type="protein sequence ID" value="MFC7581390.1"/>
    <property type="molecule type" value="Genomic_DNA"/>
</dbReference>
<proteinExistence type="predicted"/>
<dbReference type="Pfam" id="PF13385">
    <property type="entry name" value="Laminin_G_3"/>
    <property type="match status" value="2"/>
</dbReference>
<dbReference type="RefSeq" id="WP_380974665.1">
    <property type="nucleotide sequence ID" value="NZ_JBHTEF010000001.1"/>
</dbReference>
<dbReference type="Pfam" id="PF00149">
    <property type="entry name" value="Metallophos"/>
    <property type="match status" value="1"/>
</dbReference>
<organism evidence="10 11">
    <name type="scientific">Schaalia naturae</name>
    <dbReference type="NCBI Taxonomy" id="635203"/>
    <lineage>
        <taxon>Bacteria</taxon>
        <taxon>Bacillati</taxon>
        <taxon>Actinomycetota</taxon>
        <taxon>Actinomycetes</taxon>
        <taxon>Actinomycetales</taxon>
        <taxon>Actinomycetaceae</taxon>
        <taxon>Schaalia</taxon>
    </lineage>
</organism>
<dbReference type="PANTHER" id="PTHR43143:SF5">
    <property type="entry name" value="SECRETED PROTEIN"/>
    <property type="match status" value="1"/>
</dbReference>
<evidence type="ECO:0000313" key="11">
    <source>
        <dbReference type="Proteomes" id="UP001596527"/>
    </source>
</evidence>
<dbReference type="Gene3D" id="2.60.40.10">
    <property type="entry name" value="Immunoglobulins"/>
    <property type="match status" value="1"/>
</dbReference>
<dbReference type="Proteomes" id="UP001596527">
    <property type="component" value="Unassembled WGS sequence"/>
</dbReference>
<keyword evidence="7" id="KW-0472">Membrane</keyword>
<evidence type="ECO:0000256" key="1">
    <source>
        <dbReference type="ARBA" id="ARBA00022512"/>
    </source>
</evidence>
<dbReference type="CDD" id="cd11304">
    <property type="entry name" value="Cadherin_repeat"/>
    <property type="match status" value="1"/>
</dbReference>
<feature type="transmembrane region" description="Helical" evidence="7">
    <location>
        <begin position="1385"/>
        <end position="1404"/>
    </location>
</feature>
<dbReference type="InterPro" id="IPR013320">
    <property type="entry name" value="ConA-like_dom_sf"/>
</dbReference>
<comment type="caution">
    <text evidence="10">The sequence shown here is derived from an EMBL/GenBank/DDBJ whole genome shotgun (WGS) entry which is preliminary data.</text>
</comment>
<keyword evidence="5" id="KW-1015">Disulfide bond</keyword>
<evidence type="ECO:0000256" key="2">
    <source>
        <dbReference type="ARBA" id="ARBA00022525"/>
    </source>
</evidence>
<sequence length="1410" mass="146096">MRFLRSTAALAATALLAGGMAGLPTAGAHAAPAVPEPDLLNVSFDDGTPTDAAASRTATSFGDPVIVGANGSYTGVASFGGGDGLLYPFQDAYADTLSRTNAVTVHCVVKYNGTLLTSGEEGVCSGKEAGGVSTYFRGSKAGFMIDIDGTYAKALSTQDLTPGRWYDLTATWDGQTIVLYVDGEESARTEAPGTLTLPAKEAARNFVLGGDANSSGGVQFTSAASIASAQVYSRALPAGEVAALAAARPSPLPTGAVAQVASTVPAEGQQLTEPVQVDVEVDRPDLVHGTVTLLLDGSPVYQGNTIGSDLADGPHTLTASFGDVYGTTVTRTVGFIAQIGEAGGDEGDAPAADLLSVDFADGVGADRVSGNEPTGHGRPFVVAPSGLGAGAATFHGDDALSYQFHDAMEAIAEAGTVAVRCVFKYNGALPSSSEADICSSKESGGLAVYTGKEGTAGFMINVGGSYRSVLGSEPLQAGTWYDTVAVWDGSRIFLYVNGELAGQANAAGAFTQPPNETAHHMVLGGDASSNGRTQFYAPATVARADVYSAPLNGMQVRSLHAGALDDLPTASPTALIRTTPGQGDHLDSVVEVSAQIEHSELVDGPVAIQVDGAGSALGDTIGAGFDEGAHTLTVAYSDGYGFAVSADVAFTSTSIPEGAGADSAVGTGRATLSAAAVNPSGEDVTTDFYPQPAATASSSSTGLISQIPTGLNVESAGGGGRARALAADPLKPGDGMTADSPRGTVKEGVTQMPYQRFDFDVSGVPEEDRQIVWQGTVDPERAVALHLWNVKTGAWEQAAFSRGSSTALTALRAGVSAAHTDGSTVHALLVGLDPFADDLDEPVSDSFADDADYDFSMVHFSDTQYLSEGSIEHPDNPVEQEQFHAAYEDIINWILDNRESRRIAYVSHTGDIMEDYENQDYYESNIAQWGADHLDREMQVASDIQRKLEDAQIPNSVLPGNHDNMHGLDNDTYFNKYFGPERYEAQALTTGWKASGAEYHAWEEGDNSNNYLLFSAGGLDFVVVNLGYGVDEDEAAWADSVLKQYKDRNAILQTHAYLAPSTQADGRNGPDSADGRLLNEQVIEENPNVFLAIGGHEHGVSVNVRTDVGQTGNNVVGMLADHQAYEVPASQVRIENPSAASLRLGSSFLRLLQFDVAGSKLIVDTYSPLLETFDAVQYDTKDRYDRRSEDFTVPIQLETRATSFSTDAVALVGQGSQKLDSVTTRSGLTAQTVWDGLVPGRVYGWAAHSHGVGEAEGSGVVQYGLFTAADAADTAAPVITVPDGAITTAAGHPVDLAQGVTAVDEQAGDLTDQIVTASDVDWETPGEYTATFTVTDPAGNQASATRTVVVMAGDDAGGDGDGAGGTSGDAGSGDSAGLARTGADATRAALTAAALLAGGLLLAARRTRRV</sequence>
<dbReference type="InterPro" id="IPR004843">
    <property type="entry name" value="Calcineurin-like_PHP"/>
</dbReference>
<dbReference type="SUPFAM" id="SSF56300">
    <property type="entry name" value="Metallo-dependent phosphatases"/>
    <property type="match status" value="1"/>
</dbReference>
<dbReference type="InterPro" id="IPR029052">
    <property type="entry name" value="Metallo-depent_PP-like"/>
</dbReference>
<dbReference type="SMART" id="SM00560">
    <property type="entry name" value="LamGL"/>
    <property type="match status" value="1"/>
</dbReference>
<feature type="signal peptide" evidence="8">
    <location>
        <begin position="1"/>
        <end position="30"/>
    </location>
</feature>
<dbReference type="InterPro" id="IPR006558">
    <property type="entry name" value="LamG-like"/>
</dbReference>
<evidence type="ECO:0000256" key="4">
    <source>
        <dbReference type="ARBA" id="ARBA00023088"/>
    </source>
</evidence>
<dbReference type="Gene3D" id="3.60.21.10">
    <property type="match status" value="1"/>
</dbReference>
<accession>A0ABW2SNE2</accession>
<reference evidence="11" key="1">
    <citation type="journal article" date="2019" name="Int. J. Syst. Evol. Microbiol.">
        <title>The Global Catalogue of Microorganisms (GCM) 10K type strain sequencing project: providing services to taxonomists for standard genome sequencing and annotation.</title>
        <authorList>
            <consortium name="The Broad Institute Genomics Platform"/>
            <consortium name="The Broad Institute Genome Sequencing Center for Infectious Disease"/>
            <person name="Wu L."/>
            <person name="Ma J."/>
        </authorList>
    </citation>
    <scope>NUCLEOTIDE SEQUENCE [LARGE SCALE GENOMIC DNA]</scope>
    <source>
        <strain evidence="11">CCUG 56698</strain>
    </source>
</reference>
<protein>
    <submittedName>
        <fullName evidence="10">LamG-like jellyroll fold domain-containing protein</fullName>
    </submittedName>
</protein>
<dbReference type="InterPro" id="IPR051918">
    <property type="entry name" value="STPP_CPPED1"/>
</dbReference>
<evidence type="ECO:0000256" key="5">
    <source>
        <dbReference type="ARBA" id="ARBA00023157"/>
    </source>
</evidence>
<evidence type="ECO:0000256" key="7">
    <source>
        <dbReference type="SAM" id="Phobius"/>
    </source>
</evidence>
<evidence type="ECO:0000259" key="9">
    <source>
        <dbReference type="PROSITE" id="PS50847"/>
    </source>
</evidence>
<keyword evidence="7" id="KW-1133">Transmembrane helix</keyword>
<feature type="domain" description="Gram-positive cocci surface proteins LPxTG" evidence="9">
    <location>
        <begin position="1378"/>
        <end position="1410"/>
    </location>
</feature>
<dbReference type="Pfam" id="PF16403">
    <property type="entry name" value="Bact_surface_Ig-like"/>
    <property type="match status" value="1"/>
</dbReference>
<keyword evidence="4" id="KW-0572">Peptidoglycan-anchor</keyword>
<keyword evidence="11" id="KW-1185">Reference proteome</keyword>
<dbReference type="SUPFAM" id="SSF49899">
    <property type="entry name" value="Concanavalin A-like lectins/glucanases"/>
    <property type="match status" value="2"/>
</dbReference>
<feature type="region of interest" description="Disordered" evidence="6">
    <location>
        <begin position="715"/>
        <end position="744"/>
    </location>
</feature>
<evidence type="ECO:0000256" key="6">
    <source>
        <dbReference type="SAM" id="MobiDB-lite"/>
    </source>
</evidence>
<dbReference type="InterPro" id="IPR013783">
    <property type="entry name" value="Ig-like_fold"/>
</dbReference>
<keyword evidence="7" id="KW-0812">Transmembrane</keyword>
<keyword evidence="3 8" id="KW-0732">Signal</keyword>
<name>A0ABW2SNE2_9ACTO</name>
<keyword evidence="1" id="KW-0134">Cell wall</keyword>
<feature type="chain" id="PRO_5045299791" evidence="8">
    <location>
        <begin position="31"/>
        <end position="1410"/>
    </location>
</feature>
<dbReference type="PROSITE" id="PS50847">
    <property type="entry name" value="GRAM_POS_ANCHORING"/>
    <property type="match status" value="1"/>
</dbReference>
<dbReference type="InterPro" id="IPR032179">
    <property type="entry name" value="Cry22Aa_Ig-like"/>
</dbReference>
<keyword evidence="2" id="KW-0964">Secreted</keyword>
<dbReference type="Gene3D" id="2.60.120.200">
    <property type="match status" value="2"/>
</dbReference>
<evidence type="ECO:0000256" key="8">
    <source>
        <dbReference type="SAM" id="SignalP"/>
    </source>
</evidence>
<evidence type="ECO:0000313" key="10">
    <source>
        <dbReference type="EMBL" id="MFC7581390.1"/>
    </source>
</evidence>
<feature type="region of interest" description="Disordered" evidence="6">
    <location>
        <begin position="1353"/>
        <end position="1379"/>
    </location>
</feature>
<feature type="compositionally biased region" description="Gly residues" evidence="6">
    <location>
        <begin position="1359"/>
        <end position="1371"/>
    </location>
</feature>
<gene>
    <name evidence="10" type="ORF">ACFQWG_09320</name>
</gene>